<reference evidence="2 3" key="1">
    <citation type="submission" date="2024-12" db="EMBL/GenBank/DDBJ databases">
        <title>The unique morphological basis and parallel evolutionary history of personate flowers in Penstemon.</title>
        <authorList>
            <person name="Depatie T.H."/>
            <person name="Wessinger C.A."/>
        </authorList>
    </citation>
    <scope>NUCLEOTIDE SEQUENCE [LARGE SCALE GENOMIC DNA]</scope>
    <source>
        <strain evidence="2">WTNN_2</strain>
        <tissue evidence="2">Leaf</tissue>
    </source>
</reference>
<accession>A0ABD3S0H4</accession>
<dbReference type="InterPro" id="IPR023213">
    <property type="entry name" value="CAT-like_dom_sf"/>
</dbReference>
<organism evidence="2 3">
    <name type="scientific">Penstemon smallii</name>
    <dbReference type="NCBI Taxonomy" id="265156"/>
    <lineage>
        <taxon>Eukaryota</taxon>
        <taxon>Viridiplantae</taxon>
        <taxon>Streptophyta</taxon>
        <taxon>Embryophyta</taxon>
        <taxon>Tracheophyta</taxon>
        <taxon>Spermatophyta</taxon>
        <taxon>Magnoliopsida</taxon>
        <taxon>eudicotyledons</taxon>
        <taxon>Gunneridae</taxon>
        <taxon>Pentapetalae</taxon>
        <taxon>asterids</taxon>
        <taxon>lamiids</taxon>
        <taxon>Lamiales</taxon>
        <taxon>Plantaginaceae</taxon>
        <taxon>Cheloneae</taxon>
        <taxon>Penstemon</taxon>
    </lineage>
</organism>
<sequence>MLQIEAIQTVMPTKSTDPKTSSNIKVVPQDLNNSTIFLQRRFNIVLCYKKSCDEDSGWIVAGWIKESLGRALAEQPVFAGRVRRQSEESGDLFVVSDDSGVRLVEGKAEMKLDDFLNLKSKGQIETELVFWEDVFQLNPRFSPLFYVQVTNFSCGGYSIGISCSLLLADPFVLTTFLNNWSNLHNEIVSKPNLPKIPLFYLPNLAKPGSSSPYSQTTPKSAAAQSIIFTIPTNILNSDNNIINYTYNDIVALCIDKAEHEVGTKMASKFSLLVKLPPEDFKVEIMSREKLSSSIIDNVDGLSCGKIWDEVIKVDEICFGLGNKPEYASCWINNSIVLDDGDDEEGFVMIIASDDLNTLGMKIVVTFP</sequence>
<dbReference type="PANTHER" id="PTHR31642:SF299">
    <property type="entry name" value="OS02G0653400 PROTEIN"/>
    <property type="match status" value="1"/>
</dbReference>
<comment type="caution">
    <text evidence="2">The sequence shown here is derived from an EMBL/GenBank/DDBJ whole genome shotgun (WGS) entry which is preliminary data.</text>
</comment>
<gene>
    <name evidence="2" type="ORF">ACJIZ3_003885</name>
</gene>
<dbReference type="InterPro" id="IPR050317">
    <property type="entry name" value="Plant_Fungal_Acyltransferase"/>
</dbReference>
<proteinExistence type="inferred from homology"/>
<dbReference type="Pfam" id="PF02458">
    <property type="entry name" value="Transferase"/>
    <property type="match status" value="1"/>
</dbReference>
<evidence type="ECO:0000313" key="3">
    <source>
        <dbReference type="Proteomes" id="UP001634393"/>
    </source>
</evidence>
<dbReference type="PANTHER" id="PTHR31642">
    <property type="entry name" value="TRICHOTHECENE 3-O-ACETYLTRANSFERASE"/>
    <property type="match status" value="1"/>
</dbReference>
<dbReference type="Gene3D" id="3.30.559.10">
    <property type="entry name" value="Chloramphenicol acetyltransferase-like domain"/>
    <property type="match status" value="1"/>
</dbReference>
<dbReference type="Proteomes" id="UP001634393">
    <property type="component" value="Unassembled WGS sequence"/>
</dbReference>
<evidence type="ECO:0000256" key="1">
    <source>
        <dbReference type="ARBA" id="ARBA00009861"/>
    </source>
</evidence>
<name>A0ABD3S0H4_9LAMI</name>
<dbReference type="EMBL" id="JBJXBP010000007">
    <property type="protein sequence ID" value="KAL3817980.1"/>
    <property type="molecule type" value="Genomic_DNA"/>
</dbReference>
<keyword evidence="3" id="KW-1185">Reference proteome</keyword>
<evidence type="ECO:0000313" key="2">
    <source>
        <dbReference type="EMBL" id="KAL3817980.1"/>
    </source>
</evidence>
<dbReference type="AlphaFoldDB" id="A0ABD3S0H4"/>
<comment type="similarity">
    <text evidence="1">Belongs to the plant acyltransferase family.</text>
</comment>
<protein>
    <submittedName>
        <fullName evidence="2">Uncharacterized protein</fullName>
    </submittedName>
</protein>